<dbReference type="PANTHER" id="PTHR11236:SF9">
    <property type="entry name" value="ANTHRANILATE SYNTHASE COMPONENT 1"/>
    <property type="match status" value="1"/>
</dbReference>
<gene>
    <name evidence="3" type="primary">trpE</name>
    <name evidence="3" type="ORF">COMA1_10583</name>
</gene>
<name>A0A0S4L6C1_9BACT</name>
<feature type="domain" description="Anthranilate synthase component I N-terminal" evidence="2">
    <location>
        <begin position="27"/>
        <end position="163"/>
    </location>
</feature>
<dbReference type="InterPro" id="IPR006805">
    <property type="entry name" value="Anth_synth_I_N"/>
</dbReference>
<proteinExistence type="predicted"/>
<dbReference type="Pfam" id="PF00425">
    <property type="entry name" value="Chorismate_bind"/>
    <property type="match status" value="1"/>
</dbReference>
<dbReference type="GO" id="GO:0000162">
    <property type="term" value="P:L-tryptophan biosynthetic process"/>
    <property type="evidence" value="ECO:0007669"/>
    <property type="project" value="TreeGrafter"/>
</dbReference>
<evidence type="ECO:0000259" key="2">
    <source>
        <dbReference type="Pfam" id="PF04715"/>
    </source>
</evidence>
<dbReference type="SUPFAM" id="SSF56322">
    <property type="entry name" value="ADC synthase"/>
    <property type="match status" value="1"/>
</dbReference>
<dbReference type="STRING" id="1742972.COMA1_10583"/>
<dbReference type="InterPro" id="IPR005801">
    <property type="entry name" value="ADC_synthase"/>
</dbReference>
<dbReference type="Proteomes" id="UP000199032">
    <property type="component" value="Unassembled WGS sequence"/>
</dbReference>
<organism evidence="3 4">
    <name type="scientific">Candidatus Nitrospira nitrosa</name>
    <dbReference type="NCBI Taxonomy" id="1742972"/>
    <lineage>
        <taxon>Bacteria</taxon>
        <taxon>Pseudomonadati</taxon>
        <taxon>Nitrospirota</taxon>
        <taxon>Nitrospiria</taxon>
        <taxon>Nitrospirales</taxon>
        <taxon>Nitrospiraceae</taxon>
        <taxon>Nitrospira</taxon>
    </lineage>
</organism>
<dbReference type="PANTHER" id="PTHR11236">
    <property type="entry name" value="AMINOBENZOATE/ANTHRANILATE SYNTHASE"/>
    <property type="match status" value="1"/>
</dbReference>
<dbReference type="OrthoDB" id="9803598at2"/>
<dbReference type="RefSeq" id="WP_090743433.1">
    <property type="nucleotide sequence ID" value="NZ_CZQA01000001.1"/>
</dbReference>
<sequence>MRQATSSKFLHGPPAPLIVTCPCPPTTPLALYAHIASTRQPSFLLESGGGRSMGRYSYLSSDPYYRLSGMGSHLVEQPAGRYGTSQLVPFQRLAQLFADQHIARPPDAPPFFGGAVGYLSYDLVRQFETLPSLASSHPTVPDLEFAFFDLVAAVDHEQNRLILMFCPPLTRFLGESREQLLREGRDRLAAFEALLTQPDTGDTHPDDLGLLTFTPEQEQSAYMQSVRRCQDYIAAGDIYQANLSHRFAVNCAALRQGQLQADLSAYRRLRTLNPSPFSGVLRLDTVRLISSSPERLVRLDGRRADTRPIAGTRPRGKTSLEDRQLVGELRANEKERAEHIMLVDLERNDLGRVCRFGSLQVDEVMTLEQYSHVSHLVSHIAGTLTEQATGFDLLRAMFPGGTITGVPKIRCMEIIEELEPVRRGPYTGSMGYLSWSGDLDFNILIRTLTMIQGTGYLQVGAGIVADSDPAREYEETIHKAQAFFSAFG</sequence>
<dbReference type="PRINTS" id="PR00095">
    <property type="entry name" value="ANTSNTHASEI"/>
</dbReference>
<evidence type="ECO:0000259" key="1">
    <source>
        <dbReference type="Pfam" id="PF00425"/>
    </source>
</evidence>
<keyword evidence="4" id="KW-1185">Reference proteome</keyword>
<evidence type="ECO:0000313" key="4">
    <source>
        <dbReference type="Proteomes" id="UP000199032"/>
    </source>
</evidence>
<dbReference type="InterPro" id="IPR015890">
    <property type="entry name" value="Chorismate_C"/>
</dbReference>
<reference evidence="3 4" key="1">
    <citation type="submission" date="2015-10" db="EMBL/GenBank/DDBJ databases">
        <authorList>
            <person name="Gilbert D.G."/>
        </authorList>
    </citation>
    <scope>NUCLEOTIDE SEQUENCE [LARGE SCALE GENOMIC DNA]</scope>
    <source>
        <strain evidence="3">COMA1</strain>
    </source>
</reference>
<dbReference type="Pfam" id="PF04715">
    <property type="entry name" value="Anth_synt_I_N"/>
    <property type="match status" value="1"/>
</dbReference>
<accession>A0A0S4L6C1</accession>
<feature type="domain" description="Chorismate-utilising enzyme C-terminal" evidence="1">
    <location>
        <begin position="219"/>
        <end position="479"/>
    </location>
</feature>
<evidence type="ECO:0000313" key="3">
    <source>
        <dbReference type="EMBL" id="CUS32345.1"/>
    </source>
</evidence>
<dbReference type="Gene3D" id="3.60.120.10">
    <property type="entry name" value="Anthranilate synthase"/>
    <property type="match status" value="1"/>
</dbReference>
<dbReference type="EMBL" id="CZQA01000001">
    <property type="protein sequence ID" value="CUS32345.1"/>
    <property type="molecule type" value="Genomic_DNA"/>
</dbReference>
<dbReference type="EC" id="4.1.3.27" evidence="3"/>
<keyword evidence="3" id="KW-0456">Lyase</keyword>
<dbReference type="GO" id="GO:0004049">
    <property type="term" value="F:anthranilate synthase activity"/>
    <property type="evidence" value="ECO:0007669"/>
    <property type="project" value="UniProtKB-EC"/>
</dbReference>
<protein>
    <submittedName>
        <fullName evidence="3">Anthranilate synthase component 1</fullName>
        <ecNumber evidence="3">4.1.3.27</ecNumber>
    </submittedName>
</protein>
<dbReference type="InterPro" id="IPR019999">
    <property type="entry name" value="Anth_synth_I-like"/>
</dbReference>
<dbReference type="AlphaFoldDB" id="A0A0S4L6C1"/>